<sequence length="91" mass="10275">MVELATPTNGPCWPRLLAFFGTECSAAEDLLPRVAADHKAATWRNSSAKANPSNLLFWPPLRPRRGELLGYELVLQFAWQTEKQHKRTGNK</sequence>
<comment type="caution">
    <text evidence="1">The sequence shown here is derived from an EMBL/GenBank/DDBJ whole genome shotgun (WGS) entry which is preliminary data.</text>
</comment>
<protein>
    <submittedName>
        <fullName evidence="1">Uncharacterized protein</fullName>
    </submittedName>
</protein>
<reference evidence="1 2" key="1">
    <citation type="submission" date="2019-05" db="EMBL/GenBank/DDBJ databases">
        <title>Another draft genome of Portunus trituberculatus and its Hox gene families provides insights of decapod evolution.</title>
        <authorList>
            <person name="Jeong J.-H."/>
            <person name="Song I."/>
            <person name="Kim S."/>
            <person name="Choi T."/>
            <person name="Kim D."/>
            <person name="Ryu S."/>
            <person name="Kim W."/>
        </authorList>
    </citation>
    <scope>NUCLEOTIDE SEQUENCE [LARGE SCALE GENOMIC DNA]</scope>
    <source>
        <tissue evidence="1">Muscle</tissue>
    </source>
</reference>
<dbReference type="EMBL" id="VSRR010043291">
    <property type="protein sequence ID" value="MPC76411.1"/>
    <property type="molecule type" value="Genomic_DNA"/>
</dbReference>
<name>A0A5B7HTR9_PORTR</name>
<dbReference type="AlphaFoldDB" id="A0A5B7HTR9"/>
<keyword evidence="2" id="KW-1185">Reference proteome</keyword>
<evidence type="ECO:0000313" key="1">
    <source>
        <dbReference type="EMBL" id="MPC76411.1"/>
    </source>
</evidence>
<organism evidence="1 2">
    <name type="scientific">Portunus trituberculatus</name>
    <name type="common">Swimming crab</name>
    <name type="synonym">Neptunus trituberculatus</name>
    <dbReference type="NCBI Taxonomy" id="210409"/>
    <lineage>
        <taxon>Eukaryota</taxon>
        <taxon>Metazoa</taxon>
        <taxon>Ecdysozoa</taxon>
        <taxon>Arthropoda</taxon>
        <taxon>Crustacea</taxon>
        <taxon>Multicrustacea</taxon>
        <taxon>Malacostraca</taxon>
        <taxon>Eumalacostraca</taxon>
        <taxon>Eucarida</taxon>
        <taxon>Decapoda</taxon>
        <taxon>Pleocyemata</taxon>
        <taxon>Brachyura</taxon>
        <taxon>Eubrachyura</taxon>
        <taxon>Portunoidea</taxon>
        <taxon>Portunidae</taxon>
        <taxon>Portuninae</taxon>
        <taxon>Portunus</taxon>
    </lineage>
</organism>
<dbReference type="Proteomes" id="UP000324222">
    <property type="component" value="Unassembled WGS sequence"/>
</dbReference>
<accession>A0A5B7HTR9</accession>
<proteinExistence type="predicted"/>
<evidence type="ECO:0000313" key="2">
    <source>
        <dbReference type="Proteomes" id="UP000324222"/>
    </source>
</evidence>
<gene>
    <name evidence="1" type="ORF">E2C01_070821</name>
</gene>